<dbReference type="InterPro" id="IPR001680">
    <property type="entry name" value="WD40_rpt"/>
</dbReference>
<dbReference type="PROSITE" id="PS50082">
    <property type="entry name" value="WD_REPEATS_2"/>
    <property type="match status" value="2"/>
</dbReference>
<dbReference type="PANTHER" id="PTHR44267:SF1">
    <property type="entry name" value="WD REPEAT-CONTAINING PROTEIN 43"/>
    <property type="match status" value="1"/>
</dbReference>
<protein>
    <recommendedName>
        <fullName evidence="6">Small-subunit processome Utp12 domain-containing protein</fullName>
    </recommendedName>
</protein>
<dbReference type="InterPro" id="IPR015943">
    <property type="entry name" value="WD40/YVTN_repeat-like_dom_sf"/>
</dbReference>
<evidence type="ECO:0000256" key="1">
    <source>
        <dbReference type="ARBA" id="ARBA00004123"/>
    </source>
</evidence>
<evidence type="ECO:0000313" key="8">
    <source>
        <dbReference type="EMBL" id="RQM18765.1"/>
    </source>
</evidence>
<proteinExistence type="inferred from homology"/>
<dbReference type="InterPro" id="IPR007148">
    <property type="entry name" value="SSU_processome_Utp12"/>
</dbReference>
<dbReference type="EMBL" id="MZMZ02005092">
    <property type="protein sequence ID" value="RQM18765.1"/>
    <property type="molecule type" value="Genomic_DNA"/>
</dbReference>
<evidence type="ECO:0000259" key="6">
    <source>
        <dbReference type="Pfam" id="PF04003"/>
    </source>
</evidence>
<dbReference type="RefSeq" id="XP_009826515.1">
    <property type="nucleotide sequence ID" value="XM_009828213.1"/>
</dbReference>
<comment type="similarity">
    <text evidence="3">Belongs to the UTP5 family.</text>
</comment>
<dbReference type="Proteomes" id="UP000284702">
    <property type="component" value="Unassembled WGS sequence"/>
</dbReference>
<keyword evidence="9" id="KW-1185">Reference proteome</keyword>
<dbReference type="Pfam" id="PF04003">
    <property type="entry name" value="Utp12"/>
    <property type="match status" value="1"/>
</dbReference>
<feature type="repeat" description="WD" evidence="4">
    <location>
        <begin position="116"/>
        <end position="157"/>
    </location>
</feature>
<feature type="repeat" description="WD" evidence="4">
    <location>
        <begin position="1"/>
        <end position="42"/>
    </location>
</feature>
<dbReference type="STRING" id="112090.W4H0X9"/>
<dbReference type="SUPFAM" id="SSF50978">
    <property type="entry name" value="WD40 repeat-like"/>
    <property type="match status" value="1"/>
</dbReference>
<evidence type="ECO:0000313" key="7">
    <source>
        <dbReference type="EMBL" id="ETV84823.1"/>
    </source>
</evidence>
<keyword evidence="4" id="KW-0853">WD repeat</keyword>
<evidence type="ECO:0000256" key="2">
    <source>
        <dbReference type="ARBA" id="ARBA00023242"/>
    </source>
</evidence>
<accession>W4H0X9</accession>
<dbReference type="PANTHER" id="PTHR44267">
    <property type="entry name" value="WD REPEAT-CONTAINING PROTEIN 43"/>
    <property type="match status" value="1"/>
</dbReference>
<organism evidence="7">
    <name type="scientific">Aphanomyces astaci</name>
    <name type="common">Crayfish plague agent</name>
    <dbReference type="NCBI Taxonomy" id="112090"/>
    <lineage>
        <taxon>Eukaryota</taxon>
        <taxon>Sar</taxon>
        <taxon>Stramenopiles</taxon>
        <taxon>Oomycota</taxon>
        <taxon>Saprolegniomycetes</taxon>
        <taxon>Saprolegniales</taxon>
        <taxon>Verrucalvaceae</taxon>
        <taxon>Aphanomyces</taxon>
    </lineage>
</organism>
<reference evidence="7" key="1">
    <citation type="submission" date="2013-12" db="EMBL/GenBank/DDBJ databases">
        <title>The Genome Sequence of Aphanomyces astaci APO3.</title>
        <authorList>
            <consortium name="The Broad Institute Genomics Platform"/>
            <person name="Russ C."/>
            <person name="Tyler B."/>
            <person name="van West P."/>
            <person name="Dieguez-Uribeondo J."/>
            <person name="Young S.K."/>
            <person name="Zeng Q."/>
            <person name="Gargeya S."/>
            <person name="Fitzgerald M."/>
            <person name="Abouelleil A."/>
            <person name="Alvarado L."/>
            <person name="Chapman S.B."/>
            <person name="Gainer-Dewar J."/>
            <person name="Goldberg J."/>
            <person name="Griggs A."/>
            <person name="Gujja S."/>
            <person name="Hansen M."/>
            <person name="Howarth C."/>
            <person name="Imamovic A."/>
            <person name="Ireland A."/>
            <person name="Larimer J."/>
            <person name="McCowan C."/>
            <person name="Murphy C."/>
            <person name="Pearson M."/>
            <person name="Poon T.W."/>
            <person name="Priest M."/>
            <person name="Roberts A."/>
            <person name="Saif S."/>
            <person name="Shea T."/>
            <person name="Sykes S."/>
            <person name="Wortman J."/>
            <person name="Nusbaum C."/>
            <person name="Birren B."/>
        </authorList>
    </citation>
    <scope>NUCLEOTIDE SEQUENCE [LARGE SCALE GENOMIC DNA]</scope>
    <source>
        <strain evidence="7">APO3</strain>
    </source>
</reference>
<evidence type="ECO:0000256" key="5">
    <source>
        <dbReference type="SAM" id="MobiDB-lite"/>
    </source>
</evidence>
<dbReference type="GO" id="GO:0000462">
    <property type="term" value="P:maturation of SSU-rRNA from tricistronic rRNA transcript (SSU-rRNA, 5.8S rRNA, LSU-rRNA)"/>
    <property type="evidence" value="ECO:0007669"/>
    <property type="project" value="TreeGrafter"/>
</dbReference>
<sequence>MSASTHKAKLAAFSPCQSFFVSISDDNRVKVWDVASGSLRQELKERDHLTYKYTSLAWTKASPWAASSSSSSKKGTKRSATSDLGVLALGTTTGAIVVWNLEKGEVGVRLARETSENGHAAAVTDIVFASSGATLFSSSNEKNVLEWNVKDASVTRKFKVGSDGASKLALSKSDDVLAVGSSSIKLFDVASGKKSKKLTSGHATAVSQLAFSDCARYLFSSTGERFINVFDVSAESTDPLYNFAADTSLATLVTRVLVAKKAKHSVATVASVADNGSVFVWQHAMTLSSKPVLAATQITASAAVQLAAFSVDNTNAVIVARGSIHKPHFETVAFEKDGAIVSAHVTLSALDTSSLLVAKKSKVEKNAEDVAKKGDAHVPTLVERGTAKTSTMVDATAGAVVDEAEETEETEDDDEEATLEDRLQLLRDDIDDNEDIEDDALTTVTPRPHTLSRAKAQASSTSLVSVLEQALQSKDNALLEHCLRIHDPKVIDETCRRLNTTRVFPFLLLLVEKFEKRPTRGATMCQWIKFLMLNHTAYLMTVPDVIDKLSTLYQSLDARVKVFPQLHKLSGRLNLVLGQIAGRSNVEVVDDAPDVVYNEADDYEEDEEEEEEEEHDEEDDDDEEDDE</sequence>
<evidence type="ECO:0000256" key="4">
    <source>
        <dbReference type="PROSITE-ProRule" id="PRU00221"/>
    </source>
</evidence>
<reference evidence="8 9" key="2">
    <citation type="submission" date="2018-07" db="EMBL/GenBank/DDBJ databases">
        <title>Annotation of Aphanomyces astaci genome assembly.</title>
        <authorList>
            <person name="Studholme D.J."/>
        </authorList>
    </citation>
    <scope>NUCLEOTIDE SEQUENCE [LARGE SCALE GENOMIC DNA]</scope>
    <source>
        <strain evidence="8">Pc</strain>
    </source>
</reference>
<comment type="subcellular location">
    <subcellularLocation>
        <location evidence="1">Nucleus</location>
    </subcellularLocation>
</comment>
<keyword evidence="2" id="KW-0539">Nucleus</keyword>
<dbReference type="VEuPathDB" id="FungiDB:H257_03909"/>
<dbReference type="AlphaFoldDB" id="W4H0X9"/>
<dbReference type="InterPro" id="IPR052414">
    <property type="entry name" value="U3_snoRNA-assoc_WDR"/>
</dbReference>
<dbReference type="GeneID" id="20805905"/>
<dbReference type="SMART" id="SM00320">
    <property type="entry name" value="WD40"/>
    <property type="match status" value="5"/>
</dbReference>
<dbReference type="Pfam" id="PF00400">
    <property type="entry name" value="WD40"/>
    <property type="match status" value="3"/>
</dbReference>
<evidence type="ECO:0000256" key="3">
    <source>
        <dbReference type="ARBA" id="ARBA00038335"/>
    </source>
</evidence>
<dbReference type="OrthoDB" id="30195at2759"/>
<feature type="region of interest" description="Disordered" evidence="5">
    <location>
        <begin position="591"/>
        <end position="627"/>
    </location>
</feature>
<dbReference type="InterPro" id="IPR036322">
    <property type="entry name" value="WD40_repeat_dom_sf"/>
</dbReference>
<dbReference type="GO" id="GO:0005730">
    <property type="term" value="C:nucleolus"/>
    <property type="evidence" value="ECO:0007669"/>
    <property type="project" value="TreeGrafter"/>
</dbReference>
<name>W4H0X9_APHAT</name>
<dbReference type="EMBL" id="KI913119">
    <property type="protein sequence ID" value="ETV84823.1"/>
    <property type="molecule type" value="Genomic_DNA"/>
</dbReference>
<gene>
    <name evidence="8" type="ORF">B5M09_007346</name>
    <name evidence="7" type="ORF">H257_03909</name>
</gene>
<evidence type="ECO:0000313" key="9">
    <source>
        <dbReference type="Proteomes" id="UP000284702"/>
    </source>
</evidence>
<dbReference type="Gene3D" id="2.130.10.10">
    <property type="entry name" value="YVTN repeat-like/Quinoprotein amine dehydrogenase"/>
    <property type="match status" value="2"/>
</dbReference>
<feature type="domain" description="Small-subunit processome Utp12" evidence="6">
    <location>
        <begin position="475"/>
        <end position="577"/>
    </location>
</feature>